<reference evidence="10" key="1">
    <citation type="submission" date="2018-07" db="EMBL/GenBank/DDBJ databases">
        <title>Comparative genomics of catfishes provides insights into carnivory and benthic adaptation.</title>
        <authorList>
            <person name="Zhang Y."/>
            <person name="Wang D."/>
            <person name="Peng Z."/>
            <person name="Zheng S."/>
            <person name="Shao F."/>
            <person name="Tao W."/>
        </authorList>
    </citation>
    <scope>NUCLEOTIDE SEQUENCE</scope>
    <source>
        <strain evidence="10">Chongqing</strain>
    </source>
</reference>
<evidence type="ECO:0000313" key="10">
    <source>
        <dbReference type="EMBL" id="KAI5615485.1"/>
    </source>
</evidence>
<keyword evidence="5" id="KW-0862">Zinc</keyword>
<dbReference type="SUPFAM" id="SSF52058">
    <property type="entry name" value="L domain-like"/>
    <property type="match status" value="1"/>
</dbReference>
<evidence type="ECO:0000256" key="2">
    <source>
        <dbReference type="ARBA" id="ARBA00022723"/>
    </source>
</evidence>
<dbReference type="PROSITE" id="PS50089">
    <property type="entry name" value="ZF_RING_2"/>
    <property type="match status" value="1"/>
</dbReference>
<evidence type="ECO:0000256" key="6">
    <source>
        <dbReference type="PROSITE-ProRule" id="PRU00175"/>
    </source>
</evidence>
<dbReference type="Pfam" id="PF00536">
    <property type="entry name" value="SAM_1"/>
    <property type="match status" value="1"/>
</dbReference>
<dbReference type="SMART" id="SM00369">
    <property type="entry name" value="LRR_TYP"/>
    <property type="match status" value="4"/>
</dbReference>
<keyword evidence="3" id="KW-0677">Repeat</keyword>
<dbReference type="EMBL" id="MU554589">
    <property type="protein sequence ID" value="KAI5615485.1"/>
    <property type="molecule type" value="Genomic_DNA"/>
</dbReference>
<protein>
    <submittedName>
        <fullName evidence="10">E3 ubiquitin-protein ligase LRSAM1</fullName>
    </submittedName>
</protein>
<evidence type="ECO:0000256" key="8">
    <source>
        <dbReference type="SAM" id="MobiDB-lite"/>
    </source>
</evidence>
<evidence type="ECO:0000256" key="3">
    <source>
        <dbReference type="ARBA" id="ARBA00022737"/>
    </source>
</evidence>
<feature type="region of interest" description="Disordered" evidence="8">
    <location>
        <begin position="621"/>
        <end position="669"/>
    </location>
</feature>
<dbReference type="SMART" id="SM00184">
    <property type="entry name" value="RING"/>
    <property type="match status" value="1"/>
</dbReference>
<dbReference type="AlphaFoldDB" id="A0AAD5AGG5"/>
<dbReference type="Proteomes" id="UP001205998">
    <property type="component" value="Unassembled WGS sequence"/>
</dbReference>
<feature type="compositionally biased region" description="Polar residues" evidence="8">
    <location>
        <begin position="622"/>
        <end position="633"/>
    </location>
</feature>
<dbReference type="PANTHER" id="PTHR48051">
    <property type="match status" value="1"/>
</dbReference>
<dbReference type="InterPro" id="IPR013083">
    <property type="entry name" value="Znf_RING/FYVE/PHD"/>
</dbReference>
<evidence type="ECO:0000256" key="7">
    <source>
        <dbReference type="SAM" id="Coils"/>
    </source>
</evidence>
<dbReference type="CDD" id="cd09523">
    <property type="entry name" value="SAM_TAL"/>
    <property type="match status" value="1"/>
</dbReference>
<dbReference type="Pfam" id="PF00560">
    <property type="entry name" value="LRR_1"/>
    <property type="match status" value="1"/>
</dbReference>
<accession>A0AAD5AGG5</accession>
<dbReference type="SUPFAM" id="SSF47769">
    <property type="entry name" value="SAM/Pointed domain"/>
    <property type="match status" value="1"/>
</dbReference>
<evidence type="ECO:0000256" key="4">
    <source>
        <dbReference type="ARBA" id="ARBA00022771"/>
    </source>
</evidence>
<organism evidence="10 11">
    <name type="scientific">Silurus asotus</name>
    <name type="common">Amur catfish</name>
    <name type="synonym">Parasilurus asotus</name>
    <dbReference type="NCBI Taxonomy" id="30991"/>
    <lineage>
        <taxon>Eukaryota</taxon>
        <taxon>Metazoa</taxon>
        <taxon>Chordata</taxon>
        <taxon>Craniata</taxon>
        <taxon>Vertebrata</taxon>
        <taxon>Euteleostomi</taxon>
        <taxon>Actinopterygii</taxon>
        <taxon>Neopterygii</taxon>
        <taxon>Teleostei</taxon>
        <taxon>Ostariophysi</taxon>
        <taxon>Siluriformes</taxon>
        <taxon>Siluridae</taxon>
        <taxon>Silurus</taxon>
    </lineage>
</organism>
<dbReference type="Pfam" id="PF23598">
    <property type="entry name" value="LRR_14"/>
    <property type="match status" value="1"/>
</dbReference>
<gene>
    <name evidence="10" type="ORF">C0J50_0166</name>
</gene>
<dbReference type="Gene3D" id="3.30.40.10">
    <property type="entry name" value="Zinc/RING finger domain, C3HC4 (zinc finger)"/>
    <property type="match status" value="1"/>
</dbReference>
<dbReference type="GO" id="GO:0008270">
    <property type="term" value="F:zinc ion binding"/>
    <property type="evidence" value="ECO:0007669"/>
    <property type="project" value="UniProtKB-KW"/>
</dbReference>
<feature type="domain" description="RING-type" evidence="9">
    <location>
        <begin position="677"/>
        <end position="712"/>
    </location>
</feature>
<keyword evidence="11" id="KW-1185">Reference proteome</keyword>
<keyword evidence="1" id="KW-0433">Leucine-rich repeat</keyword>
<dbReference type="GO" id="GO:0005737">
    <property type="term" value="C:cytoplasm"/>
    <property type="evidence" value="ECO:0007669"/>
    <property type="project" value="TreeGrafter"/>
</dbReference>
<dbReference type="InterPro" id="IPR055414">
    <property type="entry name" value="LRR_R13L4/SHOC2-like"/>
</dbReference>
<comment type="caution">
    <text evidence="10">The sequence shown here is derived from an EMBL/GenBank/DDBJ whole genome shotgun (WGS) entry which is preliminary data.</text>
</comment>
<dbReference type="InterPro" id="IPR001611">
    <property type="entry name" value="Leu-rich_rpt"/>
</dbReference>
<dbReference type="CDD" id="cd16515">
    <property type="entry name" value="RING-HC_LRSAM1"/>
    <property type="match status" value="1"/>
</dbReference>
<evidence type="ECO:0000259" key="9">
    <source>
        <dbReference type="PROSITE" id="PS50089"/>
    </source>
</evidence>
<dbReference type="InterPro" id="IPR032675">
    <property type="entry name" value="LRR_dom_sf"/>
</dbReference>
<keyword evidence="4 6" id="KW-0863">Zinc-finger</keyword>
<dbReference type="InterPro" id="IPR001660">
    <property type="entry name" value="SAM"/>
</dbReference>
<dbReference type="SUPFAM" id="SSF57850">
    <property type="entry name" value="RING/U-box"/>
    <property type="match status" value="1"/>
</dbReference>
<dbReference type="Gene3D" id="1.10.150.50">
    <property type="entry name" value="Transcription Factor, Ets-1"/>
    <property type="match status" value="1"/>
</dbReference>
<feature type="coiled-coil region" evidence="7">
    <location>
        <begin position="471"/>
        <end position="532"/>
    </location>
</feature>
<feature type="compositionally biased region" description="Low complexity" evidence="8">
    <location>
        <begin position="643"/>
        <end position="668"/>
    </location>
</feature>
<evidence type="ECO:0000256" key="1">
    <source>
        <dbReference type="ARBA" id="ARBA00022614"/>
    </source>
</evidence>
<dbReference type="SMART" id="SM00364">
    <property type="entry name" value="LRR_BAC"/>
    <property type="match status" value="4"/>
</dbReference>
<dbReference type="InterPro" id="IPR001841">
    <property type="entry name" value="Znf_RING"/>
</dbReference>
<sequence>MPLFYKKKKPSVESRKRLEYQLCLSKEAGADDILDISNCELAEVSVEQLIINKILHRWVLILCGNELKSLMPKNCAISTLATIKVLDLHENKLTSLPDDIGQLPFLQVLNAENNQIKALPTSIGDLRNLQTLNMKGNCLRELPSSVGRMSSLRTLDLSENSIRELPKELANVRTLESLTLDACVMNYPPASVCTSGTEEIQRFLCSELGLEYCPPSQYLLPVLENDSSKSSPDCVDGEDLVWQCKFMDYEKRKEQKQMEKLNFEKELEEKQREQTQLLLLNNSRKEGMLLSVKLEQERVEQGVNQQQRFQEAERQKLLEKVRQAEAGISTRISNLLLDNKRQAKSAEFLQALEEDRIRMEQLTAITQEEASSLRKKDVAVAMQTMLSEGYSLRLLQEASENRRQNMVSEACRSMDTLDRKFEQVLALQQLDKSKAISQILQEEEMQKAAFEALQLQRDSVHGYIRNQIMLIEAELMQLTKLEVKRRNLDAETLQESLAAQRTALSDMLQQLLKQKDQREMELKQVLMELELKSDSTQQNYWMIQYQRLLDAKPLSLRMQEAGVDEELVRLLCKLSAQHYLPVIAHHRITAEALCHMTTKDLSKLGISEVGIQKALLNWAREQPNSPKSSPNFQEEQEPGPSIPFTLPQQQLTPPLTPSTPITPTAPSPMDTPGTNECVVCMEDRSLVVFLPCGHICCCQVCSDALQSCPLCRSCISQRIRLY</sequence>
<evidence type="ECO:0000256" key="5">
    <source>
        <dbReference type="ARBA" id="ARBA00022833"/>
    </source>
</evidence>
<dbReference type="PANTHER" id="PTHR48051:SF47">
    <property type="entry name" value="LEUCINE RICH REPEAT AND STERILE ALPHA MOTIF CONTAINING 1"/>
    <property type="match status" value="1"/>
</dbReference>
<evidence type="ECO:0000313" key="11">
    <source>
        <dbReference type="Proteomes" id="UP001205998"/>
    </source>
</evidence>
<proteinExistence type="predicted"/>
<feature type="non-terminal residue" evidence="10">
    <location>
        <position position="1"/>
    </location>
</feature>
<keyword evidence="2" id="KW-0479">Metal-binding</keyword>
<dbReference type="PROSITE" id="PS51450">
    <property type="entry name" value="LRR"/>
    <property type="match status" value="2"/>
</dbReference>
<dbReference type="InterPro" id="IPR013761">
    <property type="entry name" value="SAM/pointed_sf"/>
</dbReference>
<dbReference type="InterPro" id="IPR003591">
    <property type="entry name" value="Leu-rich_rpt_typical-subtyp"/>
</dbReference>
<name>A0AAD5AGG5_SILAS</name>
<feature type="coiled-coil region" evidence="7">
    <location>
        <begin position="246"/>
        <end position="273"/>
    </location>
</feature>
<dbReference type="Gene3D" id="3.80.10.10">
    <property type="entry name" value="Ribonuclease Inhibitor"/>
    <property type="match status" value="1"/>
</dbReference>
<dbReference type="Pfam" id="PF13920">
    <property type="entry name" value="zf-C3HC4_3"/>
    <property type="match status" value="1"/>
</dbReference>
<dbReference type="InterPro" id="IPR050216">
    <property type="entry name" value="LRR_domain-containing"/>
</dbReference>
<keyword evidence="7" id="KW-0175">Coiled coil</keyword>